<dbReference type="Proteomes" id="UP000317624">
    <property type="component" value="Unassembled WGS sequence"/>
</dbReference>
<dbReference type="AlphaFoldDB" id="A0A558C4M7"/>
<sequence>MSYHVHITRKATNWADKNDPATITQAEWEAYVVSDAEMRLNNQSEEPELIADPTEMLHPDGLSIWLPYTERSKAGHYAWFYHDQDHVTVEGPDEEILGKMLAIAHALQARVQGDDGEYFDDPGQPYGLQPEDDGLAWAVSDFREFQTTASAEAAQPLLQALARQGLDYRTSQDNGQVAFDPSFANNQLISKFIIKLRLADFERGSQALADLNQHALSQVDPSHYLFSFSDEELFDLLVKPDEWSAFDVTLAGQQLRQRGRDISPDTLQLLRQRRVAELAQPDQEHSAWVKGGYVSALLGGFLGIVVGYQLYFSRKQLPDGRRMYVYSARDRVHGIRILVLGIIMFLLLLTARLIRLMN</sequence>
<comment type="caution">
    <text evidence="2">The sequence shown here is derived from an EMBL/GenBank/DDBJ whole genome shotgun (WGS) entry which is preliminary data.</text>
</comment>
<keyword evidence="1" id="KW-0472">Membrane</keyword>
<protein>
    <submittedName>
        <fullName evidence="2">Uncharacterized protein</fullName>
    </submittedName>
</protein>
<feature type="transmembrane region" description="Helical" evidence="1">
    <location>
        <begin position="293"/>
        <end position="312"/>
    </location>
</feature>
<proteinExistence type="predicted"/>
<accession>A0A558C4M7</accession>
<evidence type="ECO:0000313" key="3">
    <source>
        <dbReference type="Proteomes" id="UP000317624"/>
    </source>
</evidence>
<dbReference type="RefSeq" id="WP_144845259.1">
    <property type="nucleotide sequence ID" value="NZ_VMRJ01000001.1"/>
</dbReference>
<dbReference type="OrthoDB" id="981250at2"/>
<name>A0A558C4M7_9BACT</name>
<gene>
    <name evidence="2" type="ORF">FNT36_05820</name>
</gene>
<evidence type="ECO:0000256" key="1">
    <source>
        <dbReference type="SAM" id="Phobius"/>
    </source>
</evidence>
<reference evidence="2 3" key="1">
    <citation type="submission" date="2019-07" db="EMBL/GenBank/DDBJ databases">
        <title>Hymenobacter sp. straun FUR1 Genome sequencing and assembly.</title>
        <authorList>
            <person name="Chhetri G."/>
        </authorList>
    </citation>
    <scope>NUCLEOTIDE SEQUENCE [LARGE SCALE GENOMIC DNA]</scope>
    <source>
        <strain evidence="2 3">Fur1</strain>
    </source>
</reference>
<keyword evidence="1" id="KW-1133">Transmembrane helix</keyword>
<feature type="transmembrane region" description="Helical" evidence="1">
    <location>
        <begin position="333"/>
        <end position="354"/>
    </location>
</feature>
<evidence type="ECO:0000313" key="2">
    <source>
        <dbReference type="EMBL" id="TVT43602.1"/>
    </source>
</evidence>
<keyword evidence="3" id="KW-1185">Reference proteome</keyword>
<keyword evidence="1" id="KW-0812">Transmembrane</keyword>
<organism evidence="2 3">
    <name type="scientific">Hymenobacter setariae</name>
    <dbReference type="NCBI Taxonomy" id="2594794"/>
    <lineage>
        <taxon>Bacteria</taxon>
        <taxon>Pseudomonadati</taxon>
        <taxon>Bacteroidota</taxon>
        <taxon>Cytophagia</taxon>
        <taxon>Cytophagales</taxon>
        <taxon>Hymenobacteraceae</taxon>
        <taxon>Hymenobacter</taxon>
    </lineage>
</organism>
<dbReference type="EMBL" id="VMRJ01000001">
    <property type="protein sequence ID" value="TVT43602.1"/>
    <property type="molecule type" value="Genomic_DNA"/>
</dbReference>